<evidence type="ECO:0000256" key="8">
    <source>
        <dbReference type="ARBA" id="ARBA00023136"/>
    </source>
</evidence>
<dbReference type="InterPro" id="IPR005467">
    <property type="entry name" value="His_kinase_dom"/>
</dbReference>
<comment type="caution">
    <text evidence="12">The sequence shown here is derived from an EMBL/GenBank/DDBJ whole genome shotgun (WGS) entry which is preliminary data.</text>
</comment>
<evidence type="ECO:0000259" key="10">
    <source>
        <dbReference type="PROSITE" id="PS50112"/>
    </source>
</evidence>
<sequence>MFNSIRWKITVCFILLSLLVQLAGAAVAIGRTSAYFRGEFEDTLTAVFSDSLVDELTAAANGVTPTQDETGAVVMTEDENANLAAIRGIMSLYTANLSLGMSRFYAILDSSGNVLYSSSNAAETERTPAIASALNGSADAETRLSASYMDYALPLMNGAQVKFIIYVKDSGDDAAAVVGDIFNILLVSLGVSTAAALVLGLLLSRSVSVPLRDLTEKAKRLAEGDLGALETSNINDELGELTNSLVYLAHTRRESTEQAVSEKEKVETILQNMTDGILAFDISGRLLHVNPEAKRLLRRKYLDDIRFDRFFKEINADISLGDLLYMKPETAVEREIKLDNQYLQLSFAVFNSDNRIGGIIVIIHDVTKQERLEASRRDFVADVSHELRTPLTIIKSYADILADTPDADKELRTRFLGTISSETDRMTKIISDLLTLSKLDENQSYDKSPEEIDVRAMIEAIVERLSLTARKKEQTLTYHPINETPKITGDRDGLERAIVNIVTNALKYTPTGGHVEIYTSKVYNDVCIKVSDNGIGIPADKLPHIFDRFYRVEKARSRDKGGTGLGLAIAKQTIEMGFGGKIKINSEVNKGSEFIITIPIPSDR</sequence>
<dbReference type="CDD" id="cd00075">
    <property type="entry name" value="HATPase"/>
    <property type="match status" value="1"/>
</dbReference>
<evidence type="ECO:0000259" key="11">
    <source>
        <dbReference type="PROSITE" id="PS50885"/>
    </source>
</evidence>
<dbReference type="InterPro" id="IPR000014">
    <property type="entry name" value="PAS"/>
</dbReference>
<dbReference type="EMBL" id="DVLU01000103">
    <property type="protein sequence ID" value="HIT86114.1"/>
    <property type="molecule type" value="Genomic_DNA"/>
</dbReference>
<feature type="domain" description="PAS" evidence="10">
    <location>
        <begin position="262"/>
        <end position="297"/>
    </location>
</feature>
<dbReference type="Proteomes" id="UP000824165">
    <property type="component" value="Unassembled WGS sequence"/>
</dbReference>
<dbReference type="SMART" id="SM00304">
    <property type="entry name" value="HAMP"/>
    <property type="match status" value="1"/>
</dbReference>
<dbReference type="PROSITE" id="PS50112">
    <property type="entry name" value="PAS"/>
    <property type="match status" value="1"/>
</dbReference>
<dbReference type="SUPFAM" id="SSF55874">
    <property type="entry name" value="ATPase domain of HSP90 chaperone/DNA topoisomerase II/histidine kinase"/>
    <property type="match status" value="1"/>
</dbReference>
<dbReference type="PANTHER" id="PTHR45453:SF1">
    <property type="entry name" value="PHOSPHATE REGULON SENSOR PROTEIN PHOR"/>
    <property type="match status" value="1"/>
</dbReference>
<protein>
    <recommendedName>
        <fullName evidence="3">histidine kinase</fullName>
        <ecNumber evidence="3">2.7.13.3</ecNumber>
    </recommendedName>
</protein>
<evidence type="ECO:0000256" key="2">
    <source>
        <dbReference type="ARBA" id="ARBA00004370"/>
    </source>
</evidence>
<evidence type="ECO:0000259" key="9">
    <source>
        <dbReference type="PROSITE" id="PS50109"/>
    </source>
</evidence>
<reference evidence="12" key="2">
    <citation type="journal article" date="2021" name="PeerJ">
        <title>Extensive microbial diversity within the chicken gut microbiome revealed by metagenomics and culture.</title>
        <authorList>
            <person name="Gilroy R."/>
            <person name="Ravi A."/>
            <person name="Getino M."/>
            <person name="Pursley I."/>
            <person name="Horton D.L."/>
            <person name="Alikhan N.F."/>
            <person name="Baker D."/>
            <person name="Gharbi K."/>
            <person name="Hall N."/>
            <person name="Watson M."/>
            <person name="Adriaenssens E.M."/>
            <person name="Foster-Nyarko E."/>
            <person name="Jarju S."/>
            <person name="Secka A."/>
            <person name="Antonio M."/>
            <person name="Oren A."/>
            <person name="Chaudhuri R.R."/>
            <person name="La Ragione R."/>
            <person name="Hildebrand F."/>
            <person name="Pallen M.J."/>
        </authorList>
    </citation>
    <scope>NUCLEOTIDE SEQUENCE</scope>
    <source>
        <strain evidence="12">CHK181-108</strain>
    </source>
</reference>
<comment type="catalytic activity">
    <reaction evidence="1">
        <text>ATP + protein L-histidine = ADP + protein N-phospho-L-histidine.</text>
        <dbReference type="EC" id="2.7.13.3"/>
    </reaction>
</comment>
<dbReference type="EC" id="2.7.13.3" evidence="3"/>
<evidence type="ECO:0000313" key="13">
    <source>
        <dbReference type="Proteomes" id="UP000824165"/>
    </source>
</evidence>
<dbReference type="SUPFAM" id="SSF55785">
    <property type="entry name" value="PYP-like sensor domain (PAS domain)"/>
    <property type="match status" value="1"/>
</dbReference>
<keyword evidence="4" id="KW-0597">Phosphoprotein</keyword>
<keyword evidence="5" id="KW-0808">Transferase</keyword>
<dbReference type="InterPro" id="IPR036890">
    <property type="entry name" value="HATPase_C_sf"/>
</dbReference>
<evidence type="ECO:0000256" key="5">
    <source>
        <dbReference type="ARBA" id="ARBA00022679"/>
    </source>
</evidence>
<keyword evidence="8" id="KW-0472">Membrane</keyword>
<feature type="domain" description="HAMP" evidence="11">
    <location>
        <begin position="205"/>
        <end position="257"/>
    </location>
</feature>
<evidence type="ECO:0000313" key="12">
    <source>
        <dbReference type="EMBL" id="HIT86114.1"/>
    </source>
</evidence>
<dbReference type="Gene3D" id="1.10.287.130">
    <property type="match status" value="1"/>
</dbReference>
<dbReference type="Gene3D" id="3.30.565.10">
    <property type="entry name" value="Histidine kinase-like ATPase, C-terminal domain"/>
    <property type="match status" value="1"/>
</dbReference>
<dbReference type="GO" id="GO:0005886">
    <property type="term" value="C:plasma membrane"/>
    <property type="evidence" value="ECO:0007669"/>
    <property type="project" value="TreeGrafter"/>
</dbReference>
<evidence type="ECO:0000256" key="4">
    <source>
        <dbReference type="ARBA" id="ARBA00022553"/>
    </source>
</evidence>
<keyword evidence="6" id="KW-0418">Kinase</keyword>
<name>A0A9D1KQP8_9FIRM</name>
<dbReference type="FunFam" id="1.10.287.130:FF:000001">
    <property type="entry name" value="Two-component sensor histidine kinase"/>
    <property type="match status" value="1"/>
</dbReference>
<comment type="subcellular location">
    <subcellularLocation>
        <location evidence="2">Membrane</location>
    </subcellularLocation>
</comment>
<dbReference type="Gene3D" id="6.10.340.10">
    <property type="match status" value="1"/>
</dbReference>
<feature type="domain" description="Histidine kinase" evidence="9">
    <location>
        <begin position="382"/>
        <end position="602"/>
    </location>
</feature>
<dbReference type="FunFam" id="3.30.565.10:FF:000006">
    <property type="entry name" value="Sensor histidine kinase WalK"/>
    <property type="match status" value="1"/>
</dbReference>
<keyword evidence="7" id="KW-0902">Two-component regulatory system</keyword>
<dbReference type="InterPro" id="IPR004358">
    <property type="entry name" value="Sig_transdc_His_kin-like_C"/>
</dbReference>
<proteinExistence type="predicted"/>
<dbReference type="SMART" id="SM00388">
    <property type="entry name" value="HisKA"/>
    <property type="match status" value="1"/>
</dbReference>
<organism evidence="12 13">
    <name type="scientific">Candidatus Ornithomonoglobus intestinigallinarum</name>
    <dbReference type="NCBI Taxonomy" id="2840894"/>
    <lineage>
        <taxon>Bacteria</taxon>
        <taxon>Bacillati</taxon>
        <taxon>Bacillota</taxon>
        <taxon>Clostridia</taxon>
        <taxon>Candidatus Ornithomonoglobus</taxon>
    </lineage>
</organism>
<dbReference type="AlphaFoldDB" id="A0A9D1KQP8"/>
<dbReference type="CDD" id="cd00082">
    <property type="entry name" value="HisKA"/>
    <property type="match status" value="1"/>
</dbReference>
<dbReference type="GO" id="GO:0000155">
    <property type="term" value="F:phosphorelay sensor kinase activity"/>
    <property type="evidence" value="ECO:0007669"/>
    <property type="project" value="InterPro"/>
</dbReference>
<dbReference type="Pfam" id="PF00512">
    <property type="entry name" value="HisKA"/>
    <property type="match status" value="1"/>
</dbReference>
<evidence type="ECO:0000256" key="3">
    <source>
        <dbReference type="ARBA" id="ARBA00012438"/>
    </source>
</evidence>
<dbReference type="SUPFAM" id="SSF158472">
    <property type="entry name" value="HAMP domain-like"/>
    <property type="match status" value="1"/>
</dbReference>
<dbReference type="Pfam" id="PF00672">
    <property type="entry name" value="HAMP"/>
    <property type="match status" value="1"/>
</dbReference>
<dbReference type="InterPro" id="IPR003661">
    <property type="entry name" value="HisK_dim/P_dom"/>
</dbReference>
<dbReference type="SMART" id="SM00387">
    <property type="entry name" value="HATPase_c"/>
    <property type="match status" value="1"/>
</dbReference>
<dbReference type="InterPro" id="IPR003660">
    <property type="entry name" value="HAMP_dom"/>
</dbReference>
<evidence type="ECO:0000256" key="7">
    <source>
        <dbReference type="ARBA" id="ARBA00023012"/>
    </source>
</evidence>
<accession>A0A9D1KQP8</accession>
<dbReference type="Pfam" id="PF02518">
    <property type="entry name" value="HATPase_c"/>
    <property type="match status" value="1"/>
</dbReference>
<dbReference type="InterPro" id="IPR003594">
    <property type="entry name" value="HATPase_dom"/>
</dbReference>
<dbReference type="Pfam" id="PF13188">
    <property type="entry name" value="PAS_8"/>
    <property type="match status" value="1"/>
</dbReference>
<evidence type="ECO:0000256" key="6">
    <source>
        <dbReference type="ARBA" id="ARBA00022777"/>
    </source>
</evidence>
<dbReference type="GO" id="GO:0016036">
    <property type="term" value="P:cellular response to phosphate starvation"/>
    <property type="evidence" value="ECO:0007669"/>
    <property type="project" value="TreeGrafter"/>
</dbReference>
<dbReference type="InterPro" id="IPR035965">
    <property type="entry name" value="PAS-like_dom_sf"/>
</dbReference>
<dbReference type="CDD" id="cd06225">
    <property type="entry name" value="HAMP"/>
    <property type="match status" value="1"/>
</dbReference>
<dbReference type="InterPro" id="IPR050351">
    <property type="entry name" value="BphY/WalK/GraS-like"/>
</dbReference>
<reference evidence="12" key="1">
    <citation type="submission" date="2020-10" db="EMBL/GenBank/DDBJ databases">
        <authorList>
            <person name="Gilroy R."/>
        </authorList>
    </citation>
    <scope>NUCLEOTIDE SEQUENCE</scope>
    <source>
        <strain evidence="12">CHK181-108</strain>
    </source>
</reference>
<dbReference type="PANTHER" id="PTHR45453">
    <property type="entry name" value="PHOSPHATE REGULON SENSOR PROTEIN PHOR"/>
    <property type="match status" value="1"/>
</dbReference>
<dbReference type="PRINTS" id="PR00344">
    <property type="entry name" value="BCTRLSENSOR"/>
</dbReference>
<dbReference type="InterPro" id="IPR036097">
    <property type="entry name" value="HisK_dim/P_sf"/>
</dbReference>
<dbReference type="GO" id="GO:0004721">
    <property type="term" value="F:phosphoprotein phosphatase activity"/>
    <property type="evidence" value="ECO:0007669"/>
    <property type="project" value="TreeGrafter"/>
</dbReference>
<gene>
    <name evidence="12" type="ORF">IAA60_09480</name>
</gene>
<dbReference type="Gene3D" id="3.30.450.20">
    <property type="entry name" value="PAS domain"/>
    <property type="match status" value="1"/>
</dbReference>
<dbReference type="PROSITE" id="PS50109">
    <property type="entry name" value="HIS_KIN"/>
    <property type="match status" value="1"/>
</dbReference>
<dbReference type="PROSITE" id="PS50885">
    <property type="entry name" value="HAMP"/>
    <property type="match status" value="1"/>
</dbReference>
<evidence type="ECO:0000256" key="1">
    <source>
        <dbReference type="ARBA" id="ARBA00000085"/>
    </source>
</evidence>
<dbReference type="SUPFAM" id="SSF47384">
    <property type="entry name" value="Homodimeric domain of signal transducing histidine kinase"/>
    <property type="match status" value="1"/>
</dbReference>